<comment type="caution">
    <text evidence="2">The sequence shown here is derived from an EMBL/GenBank/DDBJ whole genome shotgun (WGS) entry which is preliminary data.</text>
</comment>
<dbReference type="InterPro" id="IPR041078">
    <property type="entry name" value="Plavaka"/>
</dbReference>
<gene>
    <name evidence="2" type="ORF">DFP72DRAFT_908405</name>
</gene>
<proteinExistence type="predicted"/>
<reference evidence="2 3" key="1">
    <citation type="submission" date="2020-07" db="EMBL/GenBank/DDBJ databases">
        <title>Comparative genomics of pyrophilous fungi reveals a link between fire events and developmental genes.</title>
        <authorList>
            <consortium name="DOE Joint Genome Institute"/>
            <person name="Steindorff A.S."/>
            <person name="Carver A."/>
            <person name="Calhoun S."/>
            <person name="Stillman K."/>
            <person name="Liu H."/>
            <person name="Lipzen A."/>
            <person name="Pangilinan J."/>
            <person name="Labutti K."/>
            <person name="Bruns T.D."/>
            <person name="Grigoriev I.V."/>
        </authorList>
    </citation>
    <scope>NUCLEOTIDE SEQUENCE [LARGE SCALE GENOMIC DNA]</scope>
    <source>
        <strain evidence="2 3">CBS 144469</strain>
    </source>
</reference>
<dbReference type="OrthoDB" id="3239511at2759"/>
<feature type="compositionally biased region" description="Basic and acidic residues" evidence="1">
    <location>
        <begin position="43"/>
        <end position="54"/>
    </location>
</feature>
<feature type="region of interest" description="Disordered" evidence="1">
    <location>
        <begin position="35"/>
        <end position="204"/>
    </location>
</feature>
<feature type="region of interest" description="Disordered" evidence="1">
    <location>
        <begin position="794"/>
        <end position="839"/>
    </location>
</feature>
<accession>A0A8H6HQ07</accession>
<dbReference type="Pfam" id="PF18759">
    <property type="entry name" value="Plavaka"/>
    <property type="match status" value="1"/>
</dbReference>
<feature type="compositionally biased region" description="Low complexity" evidence="1">
    <location>
        <begin position="98"/>
        <end position="111"/>
    </location>
</feature>
<protein>
    <submittedName>
        <fullName evidence="2">Uncharacterized protein</fullName>
    </submittedName>
</protein>
<dbReference type="Proteomes" id="UP000521943">
    <property type="component" value="Unassembled WGS sequence"/>
</dbReference>
<feature type="compositionally biased region" description="Basic and acidic residues" evidence="1">
    <location>
        <begin position="152"/>
        <end position="173"/>
    </location>
</feature>
<organism evidence="2 3">
    <name type="scientific">Ephemerocybe angulata</name>
    <dbReference type="NCBI Taxonomy" id="980116"/>
    <lineage>
        <taxon>Eukaryota</taxon>
        <taxon>Fungi</taxon>
        <taxon>Dikarya</taxon>
        <taxon>Basidiomycota</taxon>
        <taxon>Agaricomycotina</taxon>
        <taxon>Agaricomycetes</taxon>
        <taxon>Agaricomycetidae</taxon>
        <taxon>Agaricales</taxon>
        <taxon>Agaricineae</taxon>
        <taxon>Psathyrellaceae</taxon>
        <taxon>Ephemerocybe</taxon>
    </lineage>
</organism>
<dbReference type="EMBL" id="JACGCI010000052">
    <property type="protein sequence ID" value="KAF6751074.1"/>
    <property type="molecule type" value="Genomic_DNA"/>
</dbReference>
<evidence type="ECO:0000313" key="3">
    <source>
        <dbReference type="Proteomes" id="UP000521943"/>
    </source>
</evidence>
<dbReference type="AlphaFoldDB" id="A0A8H6HQ07"/>
<keyword evidence="3" id="KW-1185">Reference proteome</keyword>
<feature type="compositionally biased region" description="Basic and acidic residues" evidence="1">
    <location>
        <begin position="181"/>
        <end position="190"/>
    </location>
</feature>
<sequence>MSTTQQDEGALVECPLCGKKLKGLGRHMATCQRKQAEQIEEEEFKHRRLAEPSLRKKKGGVAATPVAQPPTRSSKTSGTRTGGEGSQTPQAVQDRVRGSGTSGTAGASRANTEAEARGSAAGIRATTAGNPAPSTPVTPTPGARPAATRTVGTERPEVQEPRAPAADDIRTEYHPNSGRTRRQDAFEEYRRQHRSKPLTPEKKHEPWYPFESRADFEFSELALKCCLNQSQITSFLNIIQRCVDGEDTLHFKDYSDLSRTWNAASHLLTPMEPHKVTVDLKGEKKEHTFYCRSLWDWAADLVQDPTLAPFFEWDAQKLFKFDAEKEEWVRFVNEPWTADRFYDVQSTLPKVTLRNGKVVDGKPLAFTLYADKTQMSTFGGQLAHPVYAAVANLPVSLRNGGEDKFGGSRIVGWLPIVEDSEQGNCSDKEFADYKRVVWHGCLGKLFESILEKGQEGCWIKCGDGIERWLFPLILILSADYEEQCTMANTRGFQGLCPCPICLVPKDCIIDLTASFPIRNLEETENLVIQAMNIKQVGKKDAHLKPQSLRPVRSAFGTIANSDPFAALSFDRLHSYHNGLGGKHLWGQLLAHVKEKYGEKSEQMSRLEHRAREFPRWNGLNHFTKVLSTKFQDGLKNQDLMKICLYITFNVFTHHDKVGRQLLKVIRCFINLDTLAGFDNHTAASIKMISDELAIFEAELKAYITLDPDNSKNWNFPKMHMQVHLVRDIWMKGATKNTNTKVFESMHRLLKAFYLYMTNFKNFDERVLELDHWAFTATYIRNLIDASELKGDLFDEDDQDNAEPYPPLEDNPEPNSQGTERQPVPSQSASKQAPKSKKRRPEAPMMFGHITFGSSQKAVTVEEFCALRCNDSRFNNFITSLDTYLKDNSDGIERTQPDTKIHEYYYLKTVFESKVSWEAEIDRLRCNPCFSGSPRYDTVLVNNGAGNLPLFGRLGALFTVEHPTLIAPIPLVYIELYDRSISSVMREKDKALGLFRVRARARSAYTLIRAEAIIRGALLVPVFDEKDGGYFVFDVADGDIFLRVREMWNNTVAG</sequence>
<evidence type="ECO:0000256" key="1">
    <source>
        <dbReference type="SAM" id="MobiDB-lite"/>
    </source>
</evidence>
<name>A0A8H6HQ07_9AGAR</name>
<evidence type="ECO:0000313" key="2">
    <source>
        <dbReference type="EMBL" id="KAF6751074.1"/>
    </source>
</evidence>